<feature type="compositionally biased region" description="Polar residues" evidence="2">
    <location>
        <begin position="411"/>
        <end position="420"/>
    </location>
</feature>
<feature type="compositionally biased region" description="Polar residues" evidence="2">
    <location>
        <begin position="905"/>
        <end position="926"/>
    </location>
</feature>
<organism evidence="4 5">
    <name type="scientific">Rhodotorula taiwanensis</name>
    <dbReference type="NCBI Taxonomy" id="741276"/>
    <lineage>
        <taxon>Eukaryota</taxon>
        <taxon>Fungi</taxon>
        <taxon>Dikarya</taxon>
        <taxon>Basidiomycota</taxon>
        <taxon>Pucciniomycotina</taxon>
        <taxon>Microbotryomycetes</taxon>
        <taxon>Sporidiobolales</taxon>
        <taxon>Sporidiobolaceae</taxon>
        <taxon>Rhodotorula</taxon>
    </lineage>
</organism>
<dbReference type="SUPFAM" id="SSF81296">
    <property type="entry name" value="E set domains"/>
    <property type="match status" value="1"/>
</dbReference>
<feature type="compositionally biased region" description="Low complexity" evidence="2">
    <location>
        <begin position="788"/>
        <end position="806"/>
    </location>
</feature>
<evidence type="ECO:0000256" key="1">
    <source>
        <dbReference type="SAM" id="Coils"/>
    </source>
</evidence>
<feature type="region of interest" description="Disordered" evidence="2">
    <location>
        <begin position="905"/>
        <end position="1146"/>
    </location>
</feature>
<feature type="compositionally biased region" description="Low complexity" evidence="2">
    <location>
        <begin position="1111"/>
        <end position="1125"/>
    </location>
</feature>
<sequence length="1146" mass="113639">MSTDQQSHTFTWRGHGNTVIATGTFDDWKCSLPPLNRQADGTFSGQISLPPGDKVLYKYVVDGEWLTNHAEPIEYDHSGNANNVLHVPAMAAVLAPLAATPETVVIPIATTSATESALPVPESIGTVGGHVAESPAATTTTGSTSTTATGSSKPLTEQATETAQQVQARAADLASQAQAKAQEVAPQVQAQASDLAAKAKENAFPIAATAGAAVLAGAGAAAAGLASLTNSAAKALETPHDQSAATVSTGAAGTHDEHTAVVAKEAAPDAPTVPMGAGDNAHTTTVPGTASSTLVPDHTAVVAKDPAPVAPTVPIGAGDNAHSTTVPGQTSTASTLHDRAADLASQAQTKVQEVTPQVQAQASDVASKAKENAFPVEAATAGAAVLAGAGATAAGLASAGHSAANALENASGLSTSTTENRAPINDVASGPIPRSVTEEPKSPEATPLTGSAATGVKSVPTLPSDAAIAQAAGGSRDSTTLAAPKYDEHTAVVAKDAEPVAPTVPIGAGDNAHTTTIPGQTSVSSATVPEHTAVVAKEAAPVGPETPIGAGDNAHTTTIPGAAESALPADEHTPVQGFIAPKENPEDQHLYHAGAAALGAAVAGAALLGEKLVGAVQPHAEHAKELGQQGLQNASQTGASYLERAKQEAEHLRQQAEQLREQAAAEASRRYQEADKLAHDAVAAAQEKAAAAQAAVTGALSRGQEQVQQNATHYQAVATGKTVDGAPNANITPLPVSEAPAADRSGVSTSKEGPTVPGAEITSLPASEAPVAGQGSNALPSEANAVVPAQPSSASSSGAPTSAPPASELPNLPAREITPLPASEAPLAEKNVTHAFDDHPAAKVAAAAAGVASLAAGAGVAGFASAAPSYTRAASSTLTQGSLASPPSSNTPAVEVPHKVLETTPASDLSANRTSWAQSQLSNAATTPPLGVTRTSSSYATSALTPSQEAARAAPGTESYAEAAAPSAGGSTSGNAQGARDAATTGAVRSSTYAVPDRSTYEGGSLSPSAMKRASNADLPPPVAEASPPLASRTSSEKALPRAPSSQTKPGPALKEEDTYVAHAGAPSTIPAPSQPSTPSKREEQFTTAPTTPASATVVGRHGGVTEPTGSASSSAPASPSVASDSGREGGKKRGFFSRFLKKDKQ</sequence>
<dbReference type="CDD" id="cd02859">
    <property type="entry name" value="E_set_AMPKbeta_like_N"/>
    <property type="match status" value="1"/>
</dbReference>
<feature type="region of interest" description="Disordered" evidence="2">
    <location>
        <begin position="410"/>
        <end position="459"/>
    </location>
</feature>
<name>A0A2S5BEH8_9BASI</name>
<proteinExistence type="predicted"/>
<dbReference type="InterPro" id="IPR014756">
    <property type="entry name" value="Ig_E-set"/>
</dbReference>
<feature type="domain" description="AMP-activated protein kinase glycogen-binding" evidence="3">
    <location>
        <begin position="8"/>
        <end position="89"/>
    </location>
</feature>
<evidence type="ECO:0000313" key="5">
    <source>
        <dbReference type="Proteomes" id="UP000237144"/>
    </source>
</evidence>
<feature type="coiled-coil region" evidence="1">
    <location>
        <begin position="639"/>
        <end position="669"/>
    </location>
</feature>
<feature type="compositionally biased region" description="Low complexity" evidence="2">
    <location>
        <begin position="136"/>
        <end position="159"/>
    </location>
</feature>
<dbReference type="Pfam" id="PF16561">
    <property type="entry name" value="AMPK1_CBM"/>
    <property type="match status" value="1"/>
</dbReference>
<keyword evidence="1" id="KW-0175">Coiled coil</keyword>
<feature type="compositionally biased region" description="Low complexity" evidence="2">
    <location>
        <begin position="959"/>
        <end position="976"/>
    </location>
</feature>
<feature type="region of interest" description="Disordered" evidence="2">
    <location>
        <begin position="784"/>
        <end position="813"/>
    </location>
</feature>
<dbReference type="InterPro" id="IPR032640">
    <property type="entry name" value="AMPK1_CBM"/>
</dbReference>
<dbReference type="AlphaFoldDB" id="A0A2S5BEH8"/>
<dbReference type="STRING" id="741276.A0A2S5BEH8"/>
<dbReference type="Gene3D" id="2.60.40.10">
    <property type="entry name" value="Immunoglobulins"/>
    <property type="match status" value="1"/>
</dbReference>
<feature type="compositionally biased region" description="Low complexity" evidence="2">
    <location>
        <begin position="1087"/>
        <end position="1097"/>
    </location>
</feature>
<keyword evidence="5" id="KW-1185">Reference proteome</keyword>
<evidence type="ECO:0000256" key="2">
    <source>
        <dbReference type="SAM" id="MobiDB-lite"/>
    </source>
</evidence>
<feature type="compositionally biased region" description="Polar residues" evidence="2">
    <location>
        <begin position="933"/>
        <end position="948"/>
    </location>
</feature>
<dbReference type="InterPro" id="IPR013783">
    <property type="entry name" value="Ig-like_fold"/>
</dbReference>
<dbReference type="Proteomes" id="UP000237144">
    <property type="component" value="Unassembled WGS sequence"/>
</dbReference>
<feature type="region of interest" description="Disordered" evidence="2">
    <location>
        <begin position="132"/>
        <end position="159"/>
    </location>
</feature>
<reference evidence="4 5" key="1">
    <citation type="journal article" date="2018" name="Front. Microbiol.">
        <title>Prospects for Fungal Bioremediation of Acidic Radioactive Waste Sites: Characterization and Genome Sequence of Rhodotorula taiwanensis MD1149.</title>
        <authorList>
            <person name="Tkavc R."/>
            <person name="Matrosova V.Y."/>
            <person name="Grichenko O.E."/>
            <person name="Gostincar C."/>
            <person name="Volpe R.P."/>
            <person name="Klimenkova P."/>
            <person name="Gaidamakova E.K."/>
            <person name="Zhou C.E."/>
            <person name="Stewart B.J."/>
            <person name="Lyman M.G."/>
            <person name="Malfatti S.A."/>
            <person name="Rubinfeld B."/>
            <person name="Courtot M."/>
            <person name="Singh J."/>
            <person name="Dalgard C.L."/>
            <person name="Hamilton T."/>
            <person name="Frey K.G."/>
            <person name="Gunde-Cimerman N."/>
            <person name="Dugan L."/>
            <person name="Daly M.J."/>
        </authorList>
    </citation>
    <scope>NUCLEOTIDE SEQUENCE [LARGE SCALE GENOMIC DNA]</scope>
    <source>
        <strain evidence="4 5">MD1149</strain>
    </source>
</reference>
<dbReference type="OrthoDB" id="5873279at2759"/>
<gene>
    <name evidence="4" type="ORF">BMF94_1806</name>
</gene>
<feature type="region of interest" description="Disordered" evidence="2">
    <location>
        <begin position="723"/>
        <end position="763"/>
    </location>
</feature>
<evidence type="ECO:0000313" key="4">
    <source>
        <dbReference type="EMBL" id="POY75174.1"/>
    </source>
</evidence>
<protein>
    <recommendedName>
        <fullName evidence="3">AMP-activated protein kinase glycogen-binding domain-containing protein</fullName>
    </recommendedName>
</protein>
<evidence type="ECO:0000259" key="3">
    <source>
        <dbReference type="Pfam" id="PF16561"/>
    </source>
</evidence>
<dbReference type="EMBL" id="PJQD01000019">
    <property type="protein sequence ID" value="POY75174.1"/>
    <property type="molecule type" value="Genomic_DNA"/>
</dbReference>
<comment type="caution">
    <text evidence="4">The sequence shown here is derived from an EMBL/GenBank/DDBJ whole genome shotgun (WGS) entry which is preliminary data.</text>
</comment>
<accession>A0A2S5BEH8</accession>